<dbReference type="PANTHER" id="PTHR47189">
    <property type="entry name" value="MHC CLASS II TRANSACTIVATOR"/>
    <property type="match status" value="1"/>
</dbReference>
<keyword evidence="4" id="KW-0067">ATP-binding</keyword>
<dbReference type="SMART" id="SM00368">
    <property type="entry name" value="LRR_RI"/>
    <property type="match status" value="9"/>
</dbReference>
<dbReference type="InterPro" id="IPR027417">
    <property type="entry name" value="P-loop_NTPase"/>
</dbReference>
<evidence type="ECO:0000256" key="4">
    <source>
        <dbReference type="ARBA" id="ARBA00022840"/>
    </source>
</evidence>
<dbReference type="Pfam" id="PF17776">
    <property type="entry name" value="NLRC4_HD2"/>
    <property type="match status" value="1"/>
</dbReference>
<feature type="domain" description="NACHT" evidence="6">
    <location>
        <begin position="212"/>
        <end position="352"/>
    </location>
</feature>
<dbReference type="Gene3D" id="1.10.533.20">
    <property type="match status" value="1"/>
</dbReference>
<dbReference type="InterPro" id="IPR001611">
    <property type="entry name" value="Leu-rich_rpt"/>
</dbReference>
<dbReference type="EMBL" id="CAJRST010022223">
    <property type="protein sequence ID" value="CAG5958451.1"/>
    <property type="molecule type" value="Genomic_DNA"/>
</dbReference>
<keyword evidence="8" id="KW-1185">Reference proteome</keyword>
<evidence type="ECO:0000256" key="2">
    <source>
        <dbReference type="ARBA" id="ARBA00022737"/>
    </source>
</evidence>
<dbReference type="Gene3D" id="3.80.10.10">
    <property type="entry name" value="Ribonuclease Inhibitor"/>
    <property type="match status" value="5"/>
</dbReference>
<feature type="compositionally biased region" description="Basic and acidic residues" evidence="5">
    <location>
        <begin position="452"/>
        <end position="468"/>
    </location>
</feature>
<sequence>MSAEFRPNNRWSLTMDEEVDPDHGNVNSVLAQESSELYDILLSQSPSVIMLLYKMIPSETGCEGQKASTSSTPASAEGRIKAMLEYYKTARAADCCSFLQSVCLMCENLPMHLESRLLSVAGYACNHWEQYTREAMSLLLKRWRRLTEQLVKEVLPEKVWVNMRAASRGRDRPDQTPSSADRGSRTPEPDGDYGYLESRLTLEAFLQGCAGKVTVLVGEAGSGKTLLTSCLGQQWANGLGPIPSSCLFVLLEFRQLSLLSGPLSLAELLFKLYLPPNGGKYAKQAIVDYLLSNPEQSCWVLDGYDEFHRKLSRQEMQSEQLDFEKPLPVADLISGLLSRQLLPGSTILVTCRGRDVIDLDSFSDKVGYLLSWGASEIKEYVHSFFGEKDAQLGGQAADLLLSHRYLLGMSSTPALCNICCICLQDLLWEKRRAGRMQVPAETGVKGGKKSKGRGESHPPTGEEIREAEGSGGTQSDGTNGTAKFSSPSAQVPSTHTQVYLSVVAAFLNRYPDQDERDERPKASAFLQRAVTTLSRYRSELFELSQLALSGLEDHKILFVEDDVPKHVFQLLVQTGLFSQVELRRHDGLLVDAYCFIHLTLQEFLAAIRIMTSNDVSDAQLKKRFSLKTRWTTKSDQKTVFTDSLYLYVCGLASPQCTQALVEIAKASGLKAVQSWVQRRQDLVQKLLKALCQSTTLTGPKVLQLCHCVQESQNQHLAKQVVSVRRTLELRNFWLSPSDIDALAFVVNSVGDNGVGFDFGACSMELECLDTLSKCQYIHHLSFHSRKYGDKFAEKLSSILPEFKILRKLEFCGASLTASGAATLVSGLQNSPHVTEINLSNNNLQDEGIMHIAEFFPKLQSLVSVRLGRNNTSLKAMNCLVETMSSCLNIQHIHADLLNQKWTKREMKSLAQSVANCPALSELDLSGGQWDEDTLRVLTQFVPKFSVSGKIVLNDSCSSVDCLVVLTALLADCPSVVELIVRCEDATNADLLQKPVQVSVVFPRGIGQPAGEMSKKLCLNCCNLLPADFDRLWRSLGTSSDLTVLDVSHNDISMAGVVMLAGAFCSDGRLTQIHISLLSSSLQPADISRVCRKMAQCGSLWEFHVGGSITSTSDALVLIGCLVENERVTSVELRLTDFCFENTAFIKRLLNILQLGQHLSYLEYESTQRKNTLIHNAWCFMSLPFGCSLSGNQLEDEGVKVFVDLLPRLKISLYVSLSNNKMTQDGVLDVASTLSTCTRVSQVEVSLGEDKKCLIWFRHNEDGEKSLSIRESSLEPEHLDRLAELVSSCPSLTKLELRNNLLQCEWMEDFVRGLSSCQRGCALRIHHRVLHLSLRAATELSSVSLVDCDVVGQQLASIRPIIQSSPSLRSLDLSHSRLDIEGAEFLCSLLPSLPNLTSLSLSGHVISDTAAQRMSTFLPRLRALDLSHCVWSATGGLQLTAALSQCAALEDLCLDSVQLNEESRTHLAQALRNSNSIRNLRLNELAKASGGASEADSGLDLLTGLQGLSHIQELEMGSWRMADRGMEQLAGLLPAWSELRRIRLSKNLISDPSGEKLLDALRSCLHLQELHNLLGDLTAARMALVLPSLAHLTVLDISENRIGREGAVSLSKAISSLKNLSRIQLTSVGTPELSAVAASLAHCPLVQEVGLGWNNCGDDVALELARVLPSCLQMTRIELWKNKVSAGDSQKLVQKERRLSFLST</sequence>
<reference evidence="7" key="1">
    <citation type="submission" date="2021-05" db="EMBL/GenBank/DDBJ databases">
        <authorList>
            <person name="Tigano A."/>
        </authorList>
    </citation>
    <scope>NUCLEOTIDE SEQUENCE</scope>
</reference>
<organism evidence="7 8">
    <name type="scientific">Menidia menidia</name>
    <name type="common">Atlantic silverside</name>
    <dbReference type="NCBI Taxonomy" id="238744"/>
    <lineage>
        <taxon>Eukaryota</taxon>
        <taxon>Metazoa</taxon>
        <taxon>Chordata</taxon>
        <taxon>Craniata</taxon>
        <taxon>Vertebrata</taxon>
        <taxon>Euteleostomi</taxon>
        <taxon>Actinopterygii</taxon>
        <taxon>Neopterygii</taxon>
        <taxon>Teleostei</taxon>
        <taxon>Neoteleostei</taxon>
        <taxon>Acanthomorphata</taxon>
        <taxon>Ovalentaria</taxon>
        <taxon>Atherinomorphae</taxon>
        <taxon>Atheriniformes</taxon>
        <taxon>Atherinopsidae</taxon>
        <taxon>Menidiinae</taxon>
        <taxon>Menidia</taxon>
    </lineage>
</organism>
<dbReference type="SUPFAM" id="SSF52047">
    <property type="entry name" value="RNI-like"/>
    <property type="match status" value="3"/>
</dbReference>
<protein>
    <submittedName>
        <fullName evidence="7">(Atlantic silverside) hypothetical protein</fullName>
    </submittedName>
</protein>
<evidence type="ECO:0000313" key="8">
    <source>
        <dbReference type="Proteomes" id="UP000677803"/>
    </source>
</evidence>
<feature type="region of interest" description="Disordered" evidence="5">
    <location>
        <begin position="166"/>
        <end position="190"/>
    </location>
</feature>
<feature type="compositionally biased region" description="Polar residues" evidence="5">
    <location>
        <begin position="475"/>
        <end position="490"/>
    </location>
</feature>
<dbReference type="Gene3D" id="3.40.50.300">
    <property type="entry name" value="P-loop containing nucleotide triphosphate hydrolases"/>
    <property type="match status" value="1"/>
</dbReference>
<dbReference type="GO" id="GO:0045944">
    <property type="term" value="P:positive regulation of transcription by RNA polymerase II"/>
    <property type="evidence" value="ECO:0007669"/>
    <property type="project" value="TreeGrafter"/>
</dbReference>
<evidence type="ECO:0000256" key="1">
    <source>
        <dbReference type="ARBA" id="ARBA00022614"/>
    </source>
</evidence>
<proteinExistence type="predicted"/>
<dbReference type="GO" id="GO:0045345">
    <property type="term" value="P:positive regulation of MHC class I biosynthetic process"/>
    <property type="evidence" value="ECO:0007669"/>
    <property type="project" value="TreeGrafter"/>
</dbReference>
<dbReference type="PROSITE" id="PS50837">
    <property type="entry name" value="NACHT"/>
    <property type="match status" value="1"/>
</dbReference>
<name>A0A8S4BKZ7_9TELE</name>
<dbReference type="InterPro" id="IPR032675">
    <property type="entry name" value="LRR_dom_sf"/>
</dbReference>
<evidence type="ECO:0000259" key="6">
    <source>
        <dbReference type="PROSITE" id="PS50837"/>
    </source>
</evidence>
<dbReference type="GO" id="GO:0005524">
    <property type="term" value="F:ATP binding"/>
    <property type="evidence" value="ECO:0007669"/>
    <property type="project" value="UniProtKB-KW"/>
</dbReference>
<evidence type="ECO:0000313" key="7">
    <source>
        <dbReference type="EMBL" id="CAG5958451.1"/>
    </source>
</evidence>
<dbReference type="Pfam" id="PF05729">
    <property type="entry name" value="NACHT"/>
    <property type="match status" value="1"/>
</dbReference>
<dbReference type="SUPFAM" id="SSF52540">
    <property type="entry name" value="P-loop containing nucleoside triphosphate hydrolases"/>
    <property type="match status" value="1"/>
</dbReference>
<evidence type="ECO:0000256" key="3">
    <source>
        <dbReference type="ARBA" id="ARBA00022741"/>
    </source>
</evidence>
<dbReference type="GO" id="GO:0045348">
    <property type="term" value="P:positive regulation of MHC class II biosynthetic process"/>
    <property type="evidence" value="ECO:0007669"/>
    <property type="project" value="TreeGrafter"/>
</dbReference>
<dbReference type="Pfam" id="PF13516">
    <property type="entry name" value="LRR_6"/>
    <property type="match status" value="4"/>
</dbReference>
<gene>
    <name evidence="7" type="ORF">MMEN_LOCUS15274</name>
</gene>
<feature type="region of interest" description="Disordered" evidence="5">
    <location>
        <begin position="438"/>
        <end position="490"/>
    </location>
</feature>
<keyword evidence="2" id="KW-0677">Repeat</keyword>
<accession>A0A8S4BKZ7</accession>
<dbReference type="InterPro" id="IPR041267">
    <property type="entry name" value="NLRP_HD2"/>
</dbReference>
<dbReference type="Proteomes" id="UP000677803">
    <property type="component" value="Unassembled WGS sequence"/>
</dbReference>
<dbReference type="OrthoDB" id="120976at2759"/>
<keyword evidence="3" id="KW-0547">Nucleotide-binding</keyword>
<keyword evidence="1" id="KW-0433">Leucine-rich repeat</keyword>
<comment type="caution">
    <text evidence="7">The sequence shown here is derived from an EMBL/GenBank/DDBJ whole genome shotgun (WGS) entry which is preliminary data.</text>
</comment>
<dbReference type="InterPro" id="IPR007111">
    <property type="entry name" value="NACHT_NTPase"/>
</dbReference>
<evidence type="ECO:0000256" key="5">
    <source>
        <dbReference type="SAM" id="MobiDB-lite"/>
    </source>
</evidence>
<dbReference type="PANTHER" id="PTHR47189:SF1">
    <property type="entry name" value="MHC CLASS II TRANSACTIVATOR"/>
    <property type="match status" value="1"/>
</dbReference>